<name>X1LGX0_9ZZZZ</name>
<gene>
    <name evidence="1" type="ORF">S03H2_68955</name>
</gene>
<evidence type="ECO:0000313" key="1">
    <source>
        <dbReference type="EMBL" id="GAH93403.1"/>
    </source>
</evidence>
<protein>
    <submittedName>
        <fullName evidence="1">Uncharacterized protein</fullName>
    </submittedName>
</protein>
<organism evidence="1">
    <name type="scientific">marine sediment metagenome</name>
    <dbReference type="NCBI Taxonomy" id="412755"/>
    <lineage>
        <taxon>unclassified sequences</taxon>
        <taxon>metagenomes</taxon>
        <taxon>ecological metagenomes</taxon>
    </lineage>
</organism>
<comment type="caution">
    <text evidence="1">The sequence shown here is derived from an EMBL/GenBank/DDBJ whole genome shotgun (WGS) entry which is preliminary data.</text>
</comment>
<sequence>AEAKVLLQGISSGIYFVQHDNNRTITKLVVTK</sequence>
<dbReference type="EMBL" id="BARU01045448">
    <property type="protein sequence ID" value="GAH93403.1"/>
    <property type="molecule type" value="Genomic_DNA"/>
</dbReference>
<feature type="non-terminal residue" evidence="1">
    <location>
        <position position="1"/>
    </location>
</feature>
<dbReference type="AlphaFoldDB" id="X1LGX0"/>
<reference evidence="1" key="1">
    <citation type="journal article" date="2014" name="Front. Microbiol.">
        <title>High frequency of phylogenetically diverse reductive dehalogenase-homologous genes in deep subseafloor sedimentary metagenomes.</title>
        <authorList>
            <person name="Kawai M."/>
            <person name="Futagami T."/>
            <person name="Toyoda A."/>
            <person name="Takaki Y."/>
            <person name="Nishi S."/>
            <person name="Hori S."/>
            <person name="Arai W."/>
            <person name="Tsubouchi T."/>
            <person name="Morono Y."/>
            <person name="Uchiyama I."/>
            <person name="Ito T."/>
            <person name="Fujiyama A."/>
            <person name="Inagaki F."/>
            <person name="Takami H."/>
        </authorList>
    </citation>
    <scope>NUCLEOTIDE SEQUENCE</scope>
    <source>
        <strain evidence="1">Expedition CK06-06</strain>
    </source>
</reference>
<accession>X1LGX0</accession>
<proteinExistence type="predicted"/>